<keyword evidence="4" id="KW-1185">Reference proteome</keyword>
<organism evidence="3 4">
    <name type="scientific">Striga hermonthica</name>
    <name type="common">Purple witchweed</name>
    <name type="synonym">Buchnera hermonthica</name>
    <dbReference type="NCBI Taxonomy" id="68872"/>
    <lineage>
        <taxon>Eukaryota</taxon>
        <taxon>Viridiplantae</taxon>
        <taxon>Streptophyta</taxon>
        <taxon>Embryophyta</taxon>
        <taxon>Tracheophyta</taxon>
        <taxon>Spermatophyta</taxon>
        <taxon>Magnoliopsida</taxon>
        <taxon>eudicotyledons</taxon>
        <taxon>Gunneridae</taxon>
        <taxon>Pentapetalae</taxon>
        <taxon>asterids</taxon>
        <taxon>lamiids</taxon>
        <taxon>Lamiales</taxon>
        <taxon>Orobanchaceae</taxon>
        <taxon>Buchnereae</taxon>
        <taxon>Striga</taxon>
    </lineage>
</organism>
<name>A0A9N7MWU7_STRHE</name>
<dbReference type="Proteomes" id="UP001153555">
    <property type="component" value="Unassembled WGS sequence"/>
</dbReference>
<dbReference type="OrthoDB" id="1862401at2759"/>
<dbReference type="GO" id="GO:0016747">
    <property type="term" value="F:acyltransferase activity, transferring groups other than amino-acyl groups"/>
    <property type="evidence" value="ECO:0007669"/>
    <property type="project" value="UniProtKB-ARBA"/>
</dbReference>
<evidence type="ECO:0000256" key="1">
    <source>
        <dbReference type="ARBA" id="ARBA00022679"/>
    </source>
</evidence>
<accession>A0A9N7MWU7</accession>
<keyword evidence="1" id="KW-0808">Transferase</keyword>
<evidence type="ECO:0000313" key="3">
    <source>
        <dbReference type="EMBL" id="CAA0816101.1"/>
    </source>
</evidence>
<protein>
    <submittedName>
        <fullName evidence="3">HXXXD-type acyl-transferase family protein</fullName>
    </submittedName>
</protein>
<dbReference type="InterPro" id="IPR023213">
    <property type="entry name" value="CAT-like_dom_sf"/>
</dbReference>
<dbReference type="Pfam" id="PF02458">
    <property type="entry name" value="Transferase"/>
    <property type="match status" value="1"/>
</dbReference>
<dbReference type="InterPro" id="IPR051504">
    <property type="entry name" value="Plant_metabolite_acyltrans"/>
</dbReference>
<reference evidence="3" key="1">
    <citation type="submission" date="2019-12" db="EMBL/GenBank/DDBJ databases">
        <authorList>
            <person name="Scholes J."/>
        </authorList>
    </citation>
    <scope>NUCLEOTIDE SEQUENCE</scope>
</reference>
<comment type="caution">
    <text evidence="3">The sequence shown here is derived from an EMBL/GenBank/DDBJ whole genome shotgun (WGS) entry which is preliminary data.</text>
</comment>
<dbReference type="AlphaFoldDB" id="A0A9N7MWU7"/>
<keyword evidence="2" id="KW-0012">Acyltransferase</keyword>
<dbReference type="EMBL" id="CACSLK010013932">
    <property type="protein sequence ID" value="CAA0816101.1"/>
    <property type="molecule type" value="Genomic_DNA"/>
</dbReference>
<dbReference type="PANTHER" id="PTHR31625">
    <property type="match status" value="1"/>
</dbReference>
<gene>
    <name evidence="3" type="ORF">SHERM_15969</name>
</gene>
<evidence type="ECO:0000313" key="4">
    <source>
        <dbReference type="Proteomes" id="UP001153555"/>
    </source>
</evidence>
<evidence type="ECO:0000256" key="2">
    <source>
        <dbReference type="ARBA" id="ARBA00023315"/>
    </source>
</evidence>
<proteinExistence type="predicted"/>
<dbReference type="Gene3D" id="3.30.559.10">
    <property type="entry name" value="Chloramphenicol acetyltransferase-like domain"/>
    <property type="match status" value="1"/>
</dbReference>
<sequence length="266" mass="29868">MHACESLCASLFEPTPPKLEAFPILHDKPLGFHLRQAGPPSYSCTSHSSTSCGSTSIPCETYFSESLVPNLKRSLQHYLPLSGHLVYPITDNNKSPFSVTWRETQFPSRPPCPDKILTSSSRRRRPILRLWCRDGPAVKEGLDRKLIPTLSLKVTLFPDRGVCIGFSTYHCVGDASSTYRFVKAWSEIVKSGRADFLFPTFDRSFVQDPTRLVTVYWNLVRQSPLKPAIFPLPTNRVRATFTLDRANLEKLKGSVLAEKPSLGRVS</sequence>